<dbReference type="InterPro" id="IPR051777">
    <property type="entry name" value="Insulin-like_neuro_ligands"/>
</dbReference>
<dbReference type="PROSITE" id="PS00262">
    <property type="entry name" value="INSULIN"/>
    <property type="match status" value="1"/>
</dbReference>
<feature type="signal peptide" evidence="9">
    <location>
        <begin position="1"/>
        <end position="22"/>
    </location>
</feature>
<reference evidence="12" key="1">
    <citation type="submission" date="2025-08" db="UniProtKB">
        <authorList>
            <consortium name="RefSeq"/>
        </authorList>
    </citation>
    <scope>IDENTIFICATION</scope>
</reference>
<evidence type="ECO:0000256" key="7">
    <source>
        <dbReference type="RuleBase" id="RU000406"/>
    </source>
</evidence>
<comment type="subunit">
    <text evidence="3">Heterodimer of a B chain and an A chain linked by two disulfide bonds.</text>
</comment>
<evidence type="ECO:0000256" key="6">
    <source>
        <dbReference type="ARBA" id="ARBA00023157"/>
    </source>
</evidence>
<keyword evidence="6" id="KW-1015">Disulfide bond</keyword>
<evidence type="ECO:0000313" key="12">
    <source>
        <dbReference type="RefSeq" id="XP_004699675.1"/>
    </source>
</evidence>
<gene>
    <name evidence="12" type="primary">INSL5</name>
</gene>
<keyword evidence="11" id="KW-1185">Reference proteome</keyword>
<organism evidence="11 12">
    <name type="scientific">Echinops telfairi</name>
    <name type="common">Lesser hedgehog tenrec</name>
    <dbReference type="NCBI Taxonomy" id="9371"/>
    <lineage>
        <taxon>Eukaryota</taxon>
        <taxon>Metazoa</taxon>
        <taxon>Chordata</taxon>
        <taxon>Craniata</taxon>
        <taxon>Vertebrata</taxon>
        <taxon>Euteleostomi</taxon>
        <taxon>Mammalia</taxon>
        <taxon>Eutheria</taxon>
        <taxon>Afrotheria</taxon>
        <taxon>Tenrecidae</taxon>
        <taxon>Tenrecinae</taxon>
        <taxon>Echinops</taxon>
    </lineage>
</organism>
<evidence type="ECO:0000256" key="1">
    <source>
        <dbReference type="ARBA" id="ARBA00004613"/>
    </source>
</evidence>
<evidence type="ECO:0000256" key="3">
    <source>
        <dbReference type="ARBA" id="ARBA00011207"/>
    </source>
</evidence>
<evidence type="ECO:0000256" key="9">
    <source>
        <dbReference type="SAM" id="SignalP"/>
    </source>
</evidence>
<name>A0ABM0IGP4_ECHTE</name>
<feature type="chain" id="PRO_5045665129" evidence="9">
    <location>
        <begin position="23"/>
        <end position="172"/>
    </location>
</feature>
<keyword evidence="9" id="KW-0732">Signal</keyword>
<keyword evidence="5" id="KW-0372">Hormone</keyword>
<comment type="subcellular location">
    <subcellularLocation>
        <location evidence="1 7">Secreted</location>
    </subcellularLocation>
</comment>
<evidence type="ECO:0000256" key="8">
    <source>
        <dbReference type="SAM" id="MobiDB-lite"/>
    </source>
</evidence>
<comment type="similarity">
    <text evidence="2 7">Belongs to the insulin family.</text>
</comment>
<keyword evidence="4 7" id="KW-0964">Secreted</keyword>
<evidence type="ECO:0000256" key="2">
    <source>
        <dbReference type="ARBA" id="ARBA00009034"/>
    </source>
</evidence>
<dbReference type="CDD" id="cd04365">
    <property type="entry name" value="IlGF_relaxin_like"/>
    <property type="match status" value="1"/>
</dbReference>
<dbReference type="Gene3D" id="1.10.100.10">
    <property type="entry name" value="Insulin-like"/>
    <property type="match status" value="1"/>
</dbReference>
<protein>
    <submittedName>
        <fullName evidence="12">Insulin-like peptide INSL5</fullName>
    </submittedName>
</protein>
<evidence type="ECO:0000256" key="4">
    <source>
        <dbReference type="ARBA" id="ARBA00022525"/>
    </source>
</evidence>
<dbReference type="InterPro" id="IPR016179">
    <property type="entry name" value="Insulin-like"/>
</dbReference>
<evidence type="ECO:0000256" key="5">
    <source>
        <dbReference type="ARBA" id="ARBA00022702"/>
    </source>
</evidence>
<dbReference type="Pfam" id="PF00049">
    <property type="entry name" value="Insulin"/>
    <property type="match status" value="1"/>
</dbReference>
<dbReference type="PANTHER" id="PTHR20968">
    <property type="entry name" value="ILGF DOMAIN-CONTAINING PROTEIN"/>
    <property type="match status" value="1"/>
</dbReference>
<dbReference type="Proteomes" id="UP000694863">
    <property type="component" value="Unplaced"/>
</dbReference>
<dbReference type="PANTHER" id="PTHR20968:SF2">
    <property type="entry name" value="INSULIN-LIKE PEPTIDE INSL5"/>
    <property type="match status" value="1"/>
</dbReference>
<evidence type="ECO:0000259" key="10">
    <source>
        <dbReference type="SMART" id="SM00078"/>
    </source>
</evidence>
<sequence length="172" mass="18996">MKGSIVTLFFFFVLLASPEVQSEGMVKLCGRNFIRAVIFLCGASRWRRHPEGSLQLQQAERGNHFHDPNEQEISAETRGQSLQQLESAAGDGPQGGQLPVGRRWESRQHPVKSKRELLLETCCNIGCSKAELSTICSSKNEHTLGGRALRWFHGSASLPDPALPQSHEGDGF</sequence>
<feature type="domain" description="Insulin-like" evidence="10">
    <location>
        <begin position="26"/>
        <end position="136"/>
    </location>
</feature>
<dbReference type="RefSeq" id="XP_004699675.1">
    <property type="nucleotide sequence ID" value="XM_004699618.1"/>
</dbReference>
<feature type="region of interest" description="Disordered" evidence="8">
    <location>
        <begin position="86"/>
        <end position="109"/>
    </location>
</feature>
<dbReference type="GeneID" id="101661687"/>
<accession>A0ABM0IGP4</accession>
<dbReference type="InterPro" id="IPR036438">
    <property type="entry name" value="Insulin-like_sf"/>
</dbReference>
<proteinExistence type="inferred from homology"/>
<dbReference type="InterPro" id="IPR022353">
    <property type="entry name" value="Insulin_CS"/>
</dbReference>
<dbReference type="SMART" id="SM00078">
    <property type="entry name" value="IlGF"/>
    <property type="match status" value="1"/>
</dbReference>
<dbReference type="SUPFAM" id="SSF56994">
    <property type="entry name" value="Insulin-like"/>
    <property type="match status" value="1"/>
</dbReference>
<evidence type="ECO:0000313" key="11">
    <source>
        <dbReference type="Proteomes" id="UP000694863"/>
    </source>
</evidence>